<dbReference type="Gene3D" id="3.10.100.10">
    <property type="entry name" value="Mannose-Binding Protein A, subunit A"/>
    <property type="match status" value="1"/>
</dbReference>
<feature type="chain" id="PRO_5032667721" description="C-type lectin domain-containing protein" evidence="2">
    <location>
        <begin position="21"/>
        <end position="277"/>
    </location>
</feature>
<keyword evidence="1" id="KW-1015">Disulfide bond</keyword>
<dbReference type="AlphaFoldDB" id="A0A8B6CIG3"/>
<evidence type="ECO:0000256" key="2">
    <source>
        <dbReference type="SAM" id="SignalP"/>
    </source>
</evidence>
<keyword evidence="6" id="KW-1185">Reference proteome</keyword>
<dbReference type="InterPro" id="IPR003609">
    <property type="entry name" value="Pan_app"/>
</dbReference>
<dbReference type="InterPro" id="IPR018378">
    <property type="entry name" value="C-type_lectin_CS"/>
</dbReference>
<reference evidence="5" key="1">
    <citation type="submission" date="2018-11" db="EMBL/GenBank/DDBJ databases">
        <authorList>
            <person name="Alioto T."/>
            <person name="Alioto T."/>
        </authorList>
    </citation>
    <scope>NUCLEOTIDE SEQUENCE</scope>
</reference>
<accession>A0A8B6CIG3</accession>
<keyword evidence="2" id="KW-0732">Signal</keyword>
<dbReference type="InterPro" id="IPR001304">
    <property type="entry name" value="C-type_lectin-like"/>
</dbReference>
<proteinExistence type="predicted"/>
<dbReference type="PANTHER" id="PTHR22803">
    <property type="entry name" value="MANNOSE, PHOSPHOLIPASE, LECTIN RECEPTOR RELATED"/>
    <property type="match status" value="1"/>
</dbReference>
<evidence type="ECO:0000256" key="1">
    <source>
        <dbReference type="ARBA" id="ARBA00023157"/>
    </source>
</evidence>
<evidence type="ECO:0000313" key="5">
    <source>
        <dbReference type="EMBL" id="VDI05065.1"/>
    </source>
</evidence>
<dbReference type="PROSITE" id="PS50948">
    <property type="entry name" value="PAN"/>
    <property type="match status" value="1"/>
</dbReference>
<dbReference type="Pfam" id="PF00024">
    <property type="entry name" value="PAN_1"/>
    <property type="match status" value="1"/>
</dbReference>
<comment type="caution">
    <text evidence="5">The sequence shown here is derived from an EMBL/GenBank/DDBJ whole genome shotgun (WGS) entry which is preliminary data.</text>
</comment>
<gene>
    <name evidence="5" type="ORF">MGAL_10B091957</name>
</gene>
<dbReference type="SUPFAM" id="SSF56436">
    <property type="entry name" value="C-type lectin-like"/>
    <property type="match status" value="1"/>
</dbReference>
<dbReference type="PROSITE" id="PS50041">
    <property type="entry name" value="C_TYPE_LECTIN_2"/>
    <property type="match status" value="1"/>
</dbReference>
<protein>
    <recommendedName>
        <fullName evidence="7">C-type lectin domain-containing protein</fullName>
    </recommendedName>
</protein>
<dbReference type="EMBL" id="UYJE01001774">
    <property type="protein sequence ID" value="VDI05065.1"/>
    <property type="molecule type" value="Genomic_DNA"/>
</dbReference>
<dbReference type="PROSITE" id="PS00615">
    <property type="entry name" value="C_TYPE_LECTIN_1"/>
    <property type="match status" value="1"/>
</dbReference>
<evidence type="ECO:0000259" key="3">
    <source>
        <dbReference type="PROSITE" id="PS50041"/>
    </source>
</evidence>
<evidence type="ECO:0008006" key="7">
    <source>
        <dbReference type="Google" id="ProtNLM"/>
    </source>
</evidence>
<dbReference type="OrthoDB" id="6091698at2759"/>
<dbReference type="InterPro" id="IPR050111">
    <property type="entry name" value="C-type_lectin/snaclec_domain"/>
</dbReference>
<feature type="domain" description="Apple" evidence="4">
    <location>
        <begin position="25"/>
        <end position="107"/>
    </location>
</feature>
<dbReference type="SMART" id="SM00034">
    <property type="entry name" value="CLECT"/>
    <property type="match status" value="1"/>
</dbReference>
<dbReference type="InterPro" id="IPR016186">
    <property type="entry name" value="C-type_lectin-like/link_sf"/>
</dbReference>
<feature type="signal peptide" evidence="2">
    <location>
        <begin position="1"/>
        <end position="20"/>
    </location>
</feature>
<dbReference type="InterPro" id="IPR016187">
    <property type="entry name" value="CTDL_fold"/>
</dbReference>
<feature type="domain" description="C-type lectin" evidence="3">
    <location>
        <begin position="154"/>
        <end position="273"/>
    </location>
</feature>
<dbReference type="Pfam" id="PF00059">
    <property type="entry name" value="Lectin_C"/>
    <property type="match status" value="1"/>
</dbReference>
<organism evidence="5 6">
    <name type="scientific">Mytilus galloprovincialis</name>
    <name type="common">Mediterranean mussel</name>
    <dbReference type="NCBI Taxonomy" id="29158"/>
    <lineage>
        <taxon>Eukaryota</taxon>
        <taxon>Metazoa</taxon>
        <taxon>Spiralia</taxon>
        <taxon>Lophotrochozoa</taxon>
        <taxon>Mollusca</taxon>
        <taxon>Bivalvia</taxon>
        <taxon>Autobranchia</taxon>
        <taxon>Pteriomorphia</taxon>
        <taxon>Mytilida</taxon>
        <taxon>Mytiloidea</taxon>
        <taxon>Mytilidae</taxon>
        <taxon>Mytilinae</taxon>
        <taxon>Mytilus</taxon>
    </lineage>
</organism>
<name>A0A8B6CIG3_MYTGA</name>
<sequence length="277" mass="32150">MLHFGHLLPAVFSLIHFCLSSANQCLDNHTFQIEPDKRDTKLNGFTYQIFEMTGPKTCFNKCILRPECHSYNYNRALLRCEINTQAKNYSVDDFKYVDGFDFVEIEKYRGNSFCDPCFDKPCKPGEICQKLSQGTNLCIKDYESSYCEDDWQYFGGYCYNFWKFQKSWHNAQEDCKGRNSNLIKIENDEENTWIVSSFLTAYTIDRIWIGASDILNEGHWVWVSDGSNLTFSPWNYNEPNNSGTGGEDCAVVKQTDMGWNDTPCGLINQYVCKKKSR</sequence>
<evidence type="ECO:0000313" key="6">
    <source>
        <dbReference type="Proteomes" id="UP000596742"/>
    </source>
</evidence>
<evidence type="ECO:0000259" key="4">
    <source>
        <dbReference type="PROSITE" id="PS50948"/>
    </source>
</evidence>
<dbReference type="Proteomes" id="UP000596742">
    <property type="component" value="Unassembled WGS sequence"/>
</dbReference>